<gene>
    <name evidence="3" type="ORF">MEDL_35588</name>
</gene>
<dbReference type="SUPFAM" id="SSF57414">
    <property type="entry name" value="Hairpin loop containing domain-like"/>
    <property type="match status" value="1"/>
</dbReference>
<dbReference type="SUPFAM" id="SSF49785">
    <property type="entry name" value="Galactose-binding domain-like"/>
    <property type="match status" value="1"/>
</dbReference>
<dbReference type="InterPro" id="IPR051941">
    <property type="entry name" value="BG_Antigen-Binding_Lectin"/>
</dbReference>
<keyword evidence="1" id="KW-0732">Signal</keyword>
<evidence type="ECO:0000313" key="3">
    <source>
        <dbReference type="EMBL" id="CAG2222237.1"/>
    </source>
</evidence>
<dbReference type="InterPro" id="IPR003609">
    <property type="entry name" value="Pan_app"/>
</dbReference>
<feature type="signal peptide" evidence="1">
    <location>
        <begin position="1"/>
        <end position="20"/>
    </location>
</feature>
<dbReference type="Proteomes" id="UP000683360">
    <property type="component" value="Unassembled WGS sequence"/>
</dbReference>
<evidence type="ECO:0000313" key="4">
    <source>
        <dbReference type="Proteomes" id="UP000683360"/>
    </source>
</evidence>
<dbReference type="Gene3D" id="2.60.120.260">
    <property type="entry name" value="Galactose-binding domain-like"/>
    <property type="match status" value="1"/>
</dbReference>
<evidence type="ECO:0000259" key="2">
    <source>
        <dbReference type="PROSITE" id="PS50948"/>
    </source>
</evidence>
<name>A0A8S3SN76_MYTED</name>
<dbReference type="Pfam" id="PF00024">
    <property type="entry name" value="PAN_1"/>
    <property type="match status" value="1"/>
</dbReference>
<dbReference type="OrthoDB" id="6127264at2759"/>
<organism evidence="3 4">
    <name type="scientific">Mytilus edulis</name>
    <name type="common">Blue mussel</name>
    <dbReference type="NCBI Taxonomy" id="6550"/>
    <lineage>
        <taxon>Eukaryota</taxon>
        <taxon>Metazoa</taxon>
        <taxon>Spiralia</taxon>
        <taxon>Lophotrochozoa</taxon>
        <taxon>Mollusca</taxon>
        <taxon>Bivalvia</taxon>
        <taxon>Autobranchia</taxon>
        <taxon>Pteriomorphia</taxon>
        <taxon>Mytilida</taxon>
        <taxon>Mytiloidea</taxon>
        <taxon>Mytilidae</taxon>
        <taxon>Mytilinae</taxon>
        <taxon>Mytilus</taxon>
    </lineage>
</organism>
<accession>A0A8S3SN76</accession>
<sequence length="247" mass="29007">MRLDIYQGLLLLYKFFQTSAEQCTSETFRINPDKRVVKLHGFTYRTFEKISPRACFQKCIRRKRCHSYNYNRASLRCELHLKTMCVSDGNFQNETGYVYVEINHYRGDPLFDPCVGNQCAEGEVCESLQNKKVVCLMDDCKIPNEEPQDVALGKIADQSSTIYNQWAKYAVDGLNNTYQFTATEMSPYWWVDLGNIYNIMRIEIINMSGDGCFEIDQNTTYESQHREVNLKSEYTFMCLEIKRKFQF</sequence>
<dbReference type="PANTHER" id="PTHR45713">
    <property type="entry name" value="FTP DOMAIN-CONTAINING PROTEIN"/>
    <property type="match status" value="1"/>
</dbReference>
<feature type="chain" id="PRO_5035884634" description="Apple domain-containing protein" evidence="1">
    <location>
        <begin position="21"/>
        <end position="247"/>
    </location>
</feature>
<dbReference type="InterPro" id="IPR008979">
    <property type="entry name" value="Galactose-bd-like_sf"/>
</dbReference>
<reference evidence="3" key="1">
    <citation type="submission" date="2021-03" db="EMBL/GenBank/DDBJ databases">
        <authorList>
            <person name="Bekaert M."/>
        </authorList>
    </citation>
    <scope>NUCLEOTIDE SEQUENCE</scope>
</reference>
<keyword evidence="4" id="KW-1185">Reference proteome</keyword>
<comment type="caution">
    <text evidence="3">The sequence shown here is derived from an EMBL/GenBank/DDBJ whole genome shotgun (WGS) entry which is preliminary data.</text>
</comment>
<dbReference type="PROSITE" id="PS50948">
    <property type="entry name" value="PAN"/>
    <property type="match status" value="1"/>
</dbReference>
<dbReference type="PANTHER" id="PTHR45713:SF6">
    <property type="entry name" value="F5_8 TYPE C DOMAIN-CONTAINING PROTEIN"/>
    <property type="match status" value="1"/>
</dbReference>
<proteinExistence type="predicted"/>
<dbReference type="EMBL" id="CAJPWZ010001736">
    <property type="protein sequence ID" value="CAG2222237.1"/>
    <property type="molecule type" value="Genomic_DNA"/>
</dbReference>
<dbReference type="AlphaFoldDB" id="A0A8S3SN76"/>
<dbReference type="Gene3D" id="3.50.4.10">
    <property type="entry name" value="Hepatocyte Growth Factor"/>
    <property type="match status" value="1"/>
</dbReference>
<evidence type="ECO:0000256" key="1">
    <source>
        <dbReference type="SAM" id="SignalP"/>
    </source>
</evidence>
<feature type="domain" description="Apple" evidence="2">
    <location>
        <begin position="23"/>
        <end position="104"/>
    </location>
</feature>
<protein>
    <recommendedName>
        <fullName evidence="2">Apple domain-containing protein</fullName>
    </recommendedName>
</protein>